<dbReference type="Pfam" id="PF00383">
    <property type="entry name" value="dCMP_cyt_deam_1"/>
    <property type="match status" value="1"/>
</dbReference>
<keyword evidence="4" id="KW-0862">Zinc</keyword>
<comment type="similarity">
    <text evidence="1">Belongs to the cytidine and deoxycytidylate deaminase family.</text>
</comment>
<evidence type="ECO:0000313" key="7">
    <source>
        <dbReference type="Proteomes" id="UP000266005"/>
    </source>
</evidence>
<dbReference type="GO" id="GO:0047974">
    <property type="term" value="F:guanosine deaminase activity"/>
    <property type="evidence" value="ECO:0007669"/>
    <property type="project" value="TreeGrafter"/>
</dbReference>
<dbReference type="GO" id="GO:0008270">
    <property type="term" value="F:zinc ion binding"/>
    <property type="evidence" value="ECO:0007669"/>
    <property type="project" value="InterPro"/>
</dbReference>
<feature type="domain" description="CMP/dCMP-type deaminase" evidence="5">
    <location>
        <begin position="6"/>
        <end position="134"/>
    </location>
</feature>
<evidence type="ECO:0000256" key="4">
    <source>
        <dbReference type="ARBA" id="ARBA00022833"/>
    </source>
</evidence>
<accession>A0A399SFN9</accession>
<dbReference type="InterPro" id="IPR016193">
    <property type="entry name" value="Cytidine_deaminase-like"/>
</dbReference>
<organism evidence="6 7">
    <name type="scientific">Pontibacter oryzae</name>
    <dbReference type="NCBI Taxonomy" id="2304593"/>
    <lineage>
        <taxon>Bacteria</taxon>
        <taxon>Pseudomonadati</taxon>
        <taxon>Bacteroidota</taxon>
        <taxon>Cytophagia</taxon>
        <taxon>Cytophagales</taxon>
        <taxon>Hymenobacteraceae</taxon>
        <taxon>Pontibacter</taxon>
    </lineage>
</organism>
<evidence type="ECO:0000256" key="2">
    <source>
        <dbReference type="ARBA" id="ARBA00022723"/>
    </source>
</evidence>
<reference evidence="7" key="1">
    <citation type="submission" date="2018-08" db="EMBL/GenBank/DDBJ databases">
        <title>Mucilaginibacter sp. MYSH2.</title>
        <authorList>
            <person name="Seo T."/>
        </authorList>
    </citation>
    <scope>NUCLEOTIDE SEQUENCE [LARGE SCALE GENOMIC DNA]</scope>
    <source>
        <strain evidence="7">KIRAN</strain>
    </source>
</reference>
<dbReference type="InterPro" id="IPR002125">
    <property type="entry name" value="CMP_dCMP_dom"/>
</dbReference>
<dbReference type="InterPro" id="IPR016192">
    <property type="entry name" value="APOBEC/CMP_deaminase_Zn-bd"/>
</dbReference>
<dbReference type="RefSeq" id="WP_119431705.1">
    <property type="nucleotide sequence ID" value="NZ_QWGE01000002.1"/>
</dbReference>
<dbReference type="Gene3D" id="3.40.140.10">
    <property type="entry name" value="Cytidine Deaminase, domain 2"/>
    <property type="match status" value="1"/>
</dbReference>
<dbReference type="PANTHER" id="PTHR11079:SF161">
    <property type="entry name" value="CMP_DCMP-TYPE DEAMINASE DOMAIN-CONTAINING PROTEIN"/>
    <property type="match status" value="1"/>
</dbReference>
<name>A0A399SFN9_9BACT</name>
<gene>
    <name evidence="6" type="ORF">D1627_08145</name>
</gene>
<dbReference type="GO" id="GO:0006152">
    <property type="term" value="P:purine nucleoside catabolic process"/>
    <property type="evidence" value="ECO:0007669"/>
    <property type="project" value="TreeGrafter"/>
</dbReference>
<dbReference type="PANTHER" id="PTHR11079">
    <property type="entry name" value="CYTOSINE DEAMINASE FAMILY MEMBER"/>
    <property type="match status" value="1"/>
</dbReference>
<dbReference type="PROSITE" id="PS00903">
    <property type="entry name" value="CYT_DCMP_DEAMINASES_1"/>
    <property type="match status" value="1"/>
</dbReference>
<dbReference type="SUPFAM" id="SSF53927">
    <property type="entry name" value="Cytidine deaminase-like"/>
    <property type="match status" value="1"/>
</dbReference>
<evidence type="ECO:0000256" key="1">
    <source>
        <dbReference type="ARBA" id="ARBA00006576"/>
    </source>
</evidence>
<evidence type="ECO:0000256" key="3">
    <source>
        <dbReference type="ARBA" id="ARBA00022801"/>
    </source>
</evidence>
<dbReference type="FunFam" id="3.40.140.10:FF:000011">
    <property type="entry name" value="tRNA-specific adenosine deaminase"/>
    <property type="match status" value="1"/>
</dbReference>
<dbReference type="CDD" id="cd01285">
    <property type="entry name" value="nucleoside_deaminase"/>
    <property type="match status" value="1"/>
</dbReference>
<dbReference type="PROSITE" id="PS51747">
    <property type="entry name" value="CYT_DCMP_DEAMINASES_2"/>
    <property type="match status" value="1"/>
</dbReference>
<sequence length="161" mass="18343">MKDTYLPDETFMREAIRLSREKMEQGYGGPFGAVIVRQNEIIARGFNNVLSSHDPTAHAEVDAIRKAALALGTHDLADCTIYTSCEPCPMCLGAIYWARLKKVYFGNTHSDAAEIGFDDSFIYQEIEKERSQRCIPMQQLLPDEAKVAFEAWMQRENKQPY</sequence>
<dbReference type="EMBL" id="QWGE01000002">
    <property type="protein sequence ID" value="RIJ41961.1"/>
    <property type="molecule type" value="Genomic_DNA"/>
</dbReference>
<proteinExistence type="inferred from homology"/>
<comment type="caution">
    <text evidence="6">The sequence shown here is derived from an EMBL/GenBank/DDBJ whole genome shotgun (WGS) entry which is preliminary data.</text>
</comment>
<evidence type="ECO:0000313" key="6">
    <source>
        <dbReference type="EMBL" id="RIJ41961.1"/>
    </source>
</evidence>
<dbReference type="Proteomes" id="UP000266005">
    <property type="component" value="Unassembled WGS sequence"/>
</dbReference>
<dbReference type="AlphaFoldDB" id="A0A399SFN9"/>
<protein>
    <submittedName>
        <fullName evidence="6">Nucleoside deaminase</fullName>
    </submittedName>
</protein>
<keyword evidence="2" id="KW-0479">Metal-binding</keyword>
<evidence type="ECO:0000259" key="5">
    <source>
        <dbReference type="PROSITE" id="PS51747"/>
    </source>
</evidence>
<keyword evidence="7" id="KW-1185">Reference proteome</keyword>
<keyword evidence="3" id="KW-0378">Hydrolase</keyword>